<dbReference type="Proteomes" id="UP000236752">
    <property type="component" value="Unassembled WGS sequence"/>
</dbReference>
<keyword evidence="2" id="KW-1185">Reference proteome</keyword>
<name>A0A1H5W934_9RHOB</name>
<proteinExistence type="predicted"/>
<sequence>MKVFFWVIIAVVIGGLAYIRLAPSDPAVWNTDPQVLSDQDLRDGVRRRFEGDEEMMARLERIILSSPRTDKLAGSVEEGRVTYITRSKWMGFPDYTTVQLVDGDIELYARLRFGRSDLGVNKARVDGWLEKLGQ</sequence>
<dbReference type="AlphaFoldDB" id="A0A1H5W934"/>
<gene>
    <name evidence="1" type="ORF">SAMN04488045_1343</name>
</gene>
<evidence type="ECO:0000313" key="1">
    <source>
        <dbReference type="EMBL" id="SEF95701.1"/>
    </source>
</evidence>
<organism evidence="1 2">
    <name type="scientific">Thalassococcus halodurans</name>
    <dbReference type="NCBI Taxonomy" id="373675"/>
    <lineage>
        <taxon>Bacteria</taxon>
        <taxon>Pseudomonadati</taxon>
        <taxon>Pseudomonadota</taxon>
        <taxon>Alphaproteobacteria</taxon>
        <taxon>Rhodobacterales</taxon>
        <taxon>Roseobacteraceae</taxon>
        <taxon>Thalassococcus</taxon>
    </lineage>
</organism>
<dbReference type="OrthoDB" id="8479024at2"/>
<dbReference type="Pfam" id="PF07386">
    <property type="entry name" value="DUF1499"/>
    <property type="match status" value="1"/>
</dbReference>
<dbReference type="InterPro" id="IPR010865">
    <property type="entry name" value="DUF1499"/>
</dbReference>
<dbReference type="EMBL" id="FNUZ01000002">
    <property type="protein sequence ID" value="SEF95701.1"/>
    <property type="molecule type" value="Genomic_DNA"/>
</dbReference>
<accession>A0A1H5W934</accession>
<protein>
    <submittedName>
        <fullName evidence="1">Uncharacterized conserved protein, DUF1499 family</fullName>
    </submittedName>
</protein>
<evidence type="ECO:0000313" key="2">
    <source>
        <dbReference type="Proteomes" id="UP000236752"/>
    </source>
</evidence>
<reference evidence="1 2" key="1">
    <citation type="submission" date="2016-10" db="EMBL/GenBank/DDBJ databases">
        <authorList>
            <person name="de Groot N.N."/>
        </authorList>
    </citation>
    <scope>NUCLEOTIDE SEQUENCE [LARGE SCALE GENOMIC DNA]</scope>
    <source>
        <strain evidence="1 2">DSM 26915</strain>
    </source>
</reference>